<reference evidence="3 4" key="1">
    <citation type="submission" date="2024-08" db="EMBL/GenBank/DDBJ databases">
        <authorList>
            <person name="Vancuren S.J."/>
            <person name="Allen-Vercoe E."/>
        </authorList>
    </citation>
    <scope>NUCLEOTIDE SEQUENCE [LARGE SCALE GENOMIC DNA]</scope>
    <source>
        <strain evidence="3 4">16-6-I_42_FAA</strain>
    </source>
</reference>
<dbReference type="Proteomes" id="UP001614216">
    <property type="component" value="Unassembled WGS sequence"/>
</dbReference>
<organism evidence="3 4">
    <name type="scientific">Dorea amylophila</name>
    <dbReference type="NCBI Taxonomy" id="2981789"/>
    <lineage>
        <taxon>Bacteria</taxon>
        <taxon>Bacillati</taxon>
        <taxon>Bacillota</taxon>
        <taxon>Clostridia</taxon>
        <taxon>Lachnospirales</taxon>
        <taxon>Lachnospiraceae</taxon>
        <taxon>Dorea</taxon>
    </lineage>
</organism>
<dbReference type="EMBL" id="JBITRD010000007">
    <property type="protein sequence ID" value="MFI7845136.1"/>
    <property type="molecule type" value="Genomic_DNA"/>
</dbReference>
<accession>A0ABW8AXM2</accession>
<dbReference type="GO" id="GO:0016757">
    <property type="term" value="F:glycosyltransferase activity"/>
    <property type="evidence" value="ECO:0007669"/>
    <property type="project" value="UniProtKB-KW"/>
</dbReference>
<feature type="domain" description="Glycosyltransferase subfamily 4-like N-terminal" evidence="2">
    <location>
        <begin position="17"/>
        <end position="188"/>
    </location>
</feature>
<dbReference type="CDD" id="cd03801">
    <property type="entry name" value="GT4_PimA-like"/>
    <property type="match status" value="1"/>
</dbReference>
<evidence type="ECO:0000313" key="4">
    <source>
        <dbReference type="Proteomes" id="UP001614216"/>
    </source>
</evidence>
<keyword evidence="3" id="KW-0808">Transferase</keyword>
<evidence type="ECO:0000259" key="1">
    <source>
        <dbReference type="Pfam" id="PF00534"/>
    </source>
</evidence>
<sequence>MQKKSYCFFSAQYLPHMGGVENYTYHLAKELVRRGNKVTIVTSNVENVDLYEKKEGIEVFRIPCWNLLDGRFPVLKVSAFFLKVNKELKKRNYDMVIVNTRFYLHSIYGAIYAKKKKIRCIFIEHGTGHLSLHNPVLDNVENIVEHSMTLVEKKLCNEFYGVSNACLEWLQHFHINGKGVLYNAIDLEDIKEKSEKKVKDYRKMYNIPQKAIIISFTGRLLKEKGIFKLINSVENIINENSNIYLLIAGDGPEWKNVKEKESAHIIVLGRINSEEIVALLNQTDIFCLPSDSEGMPTSVLEAAACKAYIITTKKGGAKELICNKSYGIIMDSNDVTTVEKTLKRALPKGEERKKAVDLTYQRLENMFTWEKVAEKLMNI</sequence>
<name>A0ABW8AXM2_9FIRM</name>
<protein>
    <submittedName>
        <fullName evidence="3">Glycosyltransferase family 4 protein</fullName>
        <ecNumber evidence="3">2.4.-.-</ecNumber>
    </submittedName>
</protein>
<dbReference type="Pfam" id="PF13439">
    <property type="entry name" value="Glyco_transf_4"/>
    <property type="match status" value="1"/>
</dbReference>
<evidence type="ECO:0000313" key="3">
    <source>
        <dbReference type="EMBL" id="MFI7845136.1"/>
    </source>
</evidence>
<dbReference type="EC" id="2.4.-.-" evidence="3"/>
<dbReference type="PANTHER" id="PTHR45947:SF3">
    <property type="entry name" value="SULFOQUINOVOSYL TRANSFERASE SQD2"/>
    <property type="match status" value="1"/>
</dbReference>
<gene>
    <name evidence="3" type="ORF">ACIF0M_06220</name>
</gene>
<comment type="caution">
    <text evidence="3">The sequence shown here is derived from an EMBL/GenBank/DDBJ whole genome shotgun (WGS) entry which is preliminary data.</text>
</comment>
<dbReference type="PANTHER" id="PTHR45947">
    <property type="entry name" value="SULFOQUINOVOSYL TRANSFERASE SQD2"/>
    <property type="match status" value="1"/>
</dbReference>
<dbReference type="InterPro" id="IPR001296">
    <property type="entry name" value="Glyco_trans_1"/>
</dbReference>
<proteinExistence type="predicted"/>
<keyword evidence="3" id="KW-0328">Glycosyltransferase</keyword>
<dbReference type="InterPro" id="IPR050194">
    <property type="entry name" value="Glycosyltransferase_grp1"/>
</dbReference>
<dbReference type="Gene3D" id="3.40.50.2000">
    <property type="entry name" value="Glycogen Phosphorylase B"/>
    <property type="match status" value="2"/>
</dbReference>
<dbReference type="SUPFAM" id="SSF53756">
    <property type="entry name" value="UDP-Glycosyltransferase/glycogen phosphorylase"/>
    <property type="match status" value="1"/>
</dbReference>
<keyword evidence="4" id="KW-1185">Reference proteome</keyword>
<dbReference type="Pfam" id="PF00534">
    <property type="entry name" value="Glycos_transf_1"/>
    <property type="match status" value="1"/>
</dbReference>
<dbReference type="RefSeq" id="WP_396569520.1">
    <property type="nucleotide sequence ID" value="NZ_JBITRD010000007.1"/>
</dbReference>
<evidence type="ECO:0000259" key="2">
    <source>
        <dbReference type="Pfam" id="PF13439"/>
    </source>
</evidence>
<feature type="domain" description="Glycosyl transferase family 1" evidence="1">
    <location>
        <begin position="200"/>
        <end position="356"/>
    </location>
</feature>
<dbReference type="InterPro" id="IPR028098">
    <property type="entry name" value="Glyco_trans_4-like_N"/>
</dbReference>